<evidence type="ECO:0000259" key="13">
    <source>
        <dbReference type="Pfam" id="PF00593"/>
    </source>
</evidence>
<dbReference type="InterPro" id="IPR000531">
    <property type="entry name" value="Beta-barrel_TonB"/>
</dbReference>
<dbReference type="PROSITE" id="PS51257">
    <property type="entry name" value="PROKAR_LIPOPROTEIN"/>
    <property type="match status" value="1"/>
</dbReference>
<dbReference type="SUPFAM" id="SSF56935">
    <property type="entry name" value="Porins"/>
    <property type="match status" value="1"/>
</dbReference>
<dbReference type="PROSITE" id="PS52016">
    <property type="entry name" value="TONB_DEPENDENT_REC_3"/>
    <property type="match status" value="1"/>
</dbReference>
<protein>
    <submittedName>
        <fullName evidence="15">TonB-dependent receptor</fullName>
    </submittedName>
</protein>
<keyword evidence="7 9" id="KW-0472">Membrane</keyword>
<evidence type="ECO:0000256" key="12">
    <source>
        <dbReference type="SAM" id="SignalP"/>
    </source>
</evidence>
<evidence type="ECO:0000256" key="3">
    <source>
        <dbReference type="ARBA" id="ARBA00022452"/>
    </source>
</evidence>
<dbReference type="PANTHER" id="PTHR30442">
    <property type="entry name" value="IRON III DICITRATE TRANSPORT PROTEIN FECA"/>
    <property type="match status" value="1"/>
</dbReference>
<dbReference type="Proteomes" id="UP001430796">
    <property type="component" value="Unassembled WGS sequence"/>
</dbReference>
<feature type="signal peptide" evidence="12">
    <location>
        <begin position="1"/>
        <end position="24"/>
    </location>
</feature>
<comment type="caution">
    <text evidence="15">The sequence shown here is derived from an EMBL/GenBank/DDBJ whole genome shotgun (WGS) entry which is preliminary data.</text>
</comment>
<dbReference type="InterPro" id="IPR036942">
    <property type="entry name" value="Beta-barrel_TonB_sf"/>
</dbReference>
<dbReference type="EMBL" id="JAKJPO010000007">
    <property type="protein sequence ID" value="MCF7222555.1"/>
    <property type="molecule type" value="Genomic_DNA"/>
</dbReference>
<dbReference type="InterPro" id="IPR012910">
    <property type="entry name" value="Plug_dom"/>
</dbReference>
<keyword evidence="6 11" id="KW-0798">TonB box</keyword>
<dbReference type="InterPro" id="IPR010917">
    <property type="entry name" value="TonB_rcpt_CS"/>
</dbReference>
<feature type="domain" description="TonB-dependent receptor plug" evidence="14">
    <location>
        <begin position="52"/>
        <end position="160"/>
    </location>
</feature>
<keyword evidence="3 9" id="KW-1134">Transmembrane beta strand</keyword>
<accession>A0ABS9HW31</accession>
<proteinExistence type="inferred from homology"/>
<evidence type="ECO:0000256" key="9">
    <source>
        <dbReference type="PROSITE-ProRule" id="PRU01360"/>
    </source>
</evidence>
<dbReference type="PROSITE" id="PS01156">
    <property type="entry name" value="TONB_DEPENDENT_REC_2"/>
    <property type="match status" value="1"/>
</dbReference>
<dbReference type="RefSeq" id="WP_237055252.1">
    <property type="nucleotide sequence ID" value="NZ_JAKJPO010000007.1"/>
</dbReference>
<dbReference type="PANTHER" id="PTHR30442:SF0">
    <property type="entry name" value="FE(3+) DICITRATE TRANSPORT PROTEIN FECA"/>
    <property type="match status" value="1"/>
</dbReference>
<comment type="similarity">
    <text evidence="9 11">Belongs to the TonB-dependent receptor family.</text>
</comment>
<evidence type="ECO:0000256" key="7">
    <source>
        <dbReference type="ARBA" id="ARBA00023136"/>
    </source>
</evidence>
<feature type="chain" id="PRO_5046035767" evidence="12">
    <location>
        <begin position="25"/>
        <end position="745"/>
    </location>
</feature>
<keyword evidence="4 9" id="KW-0812">Transmembrane</keyword>
<evidence type="ECO:0000313" key="16">
    <source>
        <dbReference type="Proteomes" id="UP001430796"/>
    </source>
</evidence>
<name>A0ABS9HW31_9GAMM</name>
<dbReference type="InterPro" id="IPR039426">
    <property type="entry name" value="TonB-dep_rcpt-like"/>
</dbReference>
<evidence type="ECO:0000256" key="2">
    <source>
        <dbReference type="ARBA" id="ARBA00022448"/>
    </source>
</evidence>
<dbReference type="Pfam" id="PF00593">
    <property type="entry name" value="TonB_dep_Rec_b-barrel"/>
    <property type="match status" value="1"/>
</dbReference>
<evidence type="ECO:0000256" key="4">
    <source>
        <dbReference type="ARBA" id="ARBA00022692"/>
    </source>
</evidence>
<dbReference type="Gene3D" id="2.170.130.10">
    <property type="entry name" value="TonB-dependent receptor, plug domain"/>
    <property type="match status" value="1"/>
</dbReference>
<keyword evidence="5 12" id="KW-0732">Signal</keyword>
<gene>
    <name evidence="15" type="ORF">L3V18_12280</name>
</gene>
<evidence type="ECO:0000256" key="1">
    <source>
        <dbReference type="ARBA" id="ARBA00004571"/>
    </source>
</evidence>
<organism evidence="15 16">
    <name type="scientific">Marilutibacter chinensis</name>
    <dbReference type="NCBI Taxonomy" id="2912247"/>
    <lineage>
        <taxon>Bacteria</taxon>
        <taxon>Pseudomonadati</taxon>
        <taxon>Pseudomonadota</taxon>
        <taxon>Gammaproteobacteria</taxon>
        <taxon>Lysobacterales</taxon>
        <taxon>Lysobacteraceae</taxon>
        <taxon>Marilutibacter</taxon>
    </lineage>
</organism>
<keyword evidence="15" id="KW-0675">Receptor</keyword>
<evidence type="ECO:0000259" key="14">
    <source>
        <dbReference type="Pfam" id="PF07715"/>
    </source>
</evidence>
<evidence type="ECO:0000256" key="8">
    <source>
        <dbReference type="ARBA" id="ARBA00023237"/>
    </source>
</evidence>
<dbReference type="InterPro" id="IPR037066">
    <property type="entry name" value="Plug_dom_sf"/>
</dbReference>
<evidence type="ECO:0000256" key="10">
    <source>
        <dbReference type="PROSITE-ProRule" id="PRU10144"/>
    </source>
</evidence>
<reference evidence="16" key="1">
    <citation type="submission" date="2022-01" db="EMBL/GenBank/DDBJ databases">
        <title>Lysobacter chinensis sp. nov., a bacterium isolated from cow dung compost.</title>
        <authorList>
            <person name="Zhou L.Y."/>
        </authorList>
    </citation>
    <scope>NUCLEOTIDE SEQUENCE [LARGE SCALE GENOMIC DNA]</scope>
    <source>
        <strain evidence="16">TLK-CK17</strain>
    </source>
</reference>
<keyword evidence="8 9" id="KW-0998">Cell outer membrane</keyword>
<comment type="subcellular location">
    <subcellularLocation>
        <location evidence="1 9">Cell outer membrane</location>
        <topology evidence="1 9">Multi-pass membrane protein</topology>
    </subcellularLocation>
</comment>
<reference evidence="15 16" key="2">
    <citation type="submission" date="2022-01" db="EMBL/GenBank/DDBJ databases">
        <title>Lysobacter chinensis sp. nov., a bacterium isolated from cow dung compost.</title>
        <authorList>
            <person name="Liu Y."/>
        </authorList>
    </citation>
    <scope>NUCLEOTIDE SEQUENCE [LARGE SCALE GENOMIC DNA]</scope>
    <source>
        <strain evidence="15 16">TLK-CK17</strain>
    </source>
</reference>
<sequence length="745" mass="81199">MKTLHPNRSLLAFAIATACGLAHAETPTVTASDQAVTLDHLTVVGSAQKAAESAGSAAYLDTLTLQKHDYRDIQRTVRQVTGVYAVDEEGYGLRPNIGIRGSGTDRNSRITVMEDGVPIAPAVYAAPAAYYFPTAARMSAVEVRKGSATIRSGPRTTGGTINLISTPIPQRTSGLVDFAWGTDQTLQAHAWAGGSGDNVGWLLETAQQATDGFKRLDGNGSASSRGTGYTLEDYLGKFRIHTGADARFYQSLEVKLGKTEQDGDETYLGLTDADFRARPDRRYAGSQQDNIATDHEQVELRHYIAFSDTVDLTTVVYENEFSRNWYKLNDVRNSDDTGWIGIGSILADPATHADQYAWLTGDDSTVGALRVRNNNRSYYSKGVQSVLGWSLGTDGVRHGFEFGVRYHEDQESRFQDDDRYTMLDGTMVLASDGAPGTQDNRTGDAKAIAAYVQDEIRFGDWIVTPGLRYESIDLTRTDYARQADGRALGPTRVRKSSVSEWMPGLGVTWLAGEDFNLFASAHKGFNPPGPGSESDPEESLNVEAGLRWSRDSLQTELVGFWNDYDNLVATCTASSGGGCVIGDQFDGGEARVLGIEASLAYDFGQANGWTVGMPVRLGYTWTDAEFRNSFESDFEEWGVVEAGDLLPYLPEQALNVQVGLEGERWRVNLAGNYIDDMSTNAADTAPRTGSAFVVDLAAGYRLTGQIELFARVENLTDEVWIASRRPAGARPGMPRQAYVGVRVNF</sequence>
<feature type="domain" description="TonB-dependent receptor-like beta-barrel" evidence="13">
    <location>
        <begin position="281"/>
        <end position="715"/>
    </location>
</feature>
<keyword evidence="16" id="KW-1185">Reference proteome</keyword>
<keyword evidence="2 9" id="KW-0813">Transport</keyword>
<evidence type="ECO:0000256" key="5">
    <source>
        <dbReference type="ARBA" id="ARBA00022729"/>
    </source>
</evidence>
<dbReference type="Gene3D" id="2.40.170.20">
    <property type="entry name" value="TonB-dependent receptor, beta-barrel domain"/>
    <property type="match status" value="1"/>
</dbReference>
<evidence type="ECO:0000313" key="15">
    <source>
        <dbReference type="EMBL" id="MCF7222555.1"/>
    </source>
</evidence>
<feature type="short sequence motif" description="TonB C-terminal box" evidence="10">
    <location>
        <begin position="728"/>
        <end position="745"/>
    </location>
</feature>
<evidence type="ECO:0000256" key="6">
    <source>
        <dbReference type="ARBA" id="ARBA00023077"/>
    </source>
</evidence>
<dbReference type="Pfam" id="PF07715">
    <property type="entry name" value="Plug"/>
    <property type="match status" value="1"/>
</dbReference>
<evidence type="ECO:0000256" key="11">
    <source>
        <dbReference type="RuleBase" id="RU003357"/>
    </source>
</evidence>